<evidence type="ECO:0000256" key="1">
    <source>
        <dbReference type="PROSITE-ProRule" id="PRU00278"/>
    </source>
</evidence>
<feature type="region of interest" description="Disordered" evidence="2">
    <location>
        <begin position="190"/>
        <end position="217"/>
    </location>
</feature>
<keyword evidence="3" id="KW-1133">Transmembrane helix</keyword>
<gene>
    <name evidence="5" type="ORF">CUN49_03575</name>
</gene>
<dbReference type="SUPFAM" id="SSF54534">
    <property type="entry name" value="FKBP-like"/>
    <property type="match status" value="1"/>
</dbReference>
<dbReference type="SUPFAM" id="SSF109998">
    <property type="entry name" value="Triger factor/SurA peptide-binding domain-like"/>
    <property type="match status" value="1"/>
</dbReference>
<dbReference type="Proteomes" id="UP000229681">
    <property type="component" value="Unassembled WGS sequence"/>
</dbReference>
<evidence type="ECO:0000256" key="3">
    <source>
        <dbReference type="SAM" id="Phobius"/>
    </source>
</evidence>
<name>A0A2M8PGW9_9CHLR</name>
<feature type="compositionally biased region" description="Low complexity" evidence="2">
    <location>
        <begin position="190"/>
        <end position="209"/>
    </location>
</feature>
<keyword evidence="1" id="KW-0697">Rotamase</keyword>
<reference evidence="5 6" key="1">
    <citation type="submission" date="2017-11" db="EMBL/GenBank/DDBJ databases">
        <title>Evolution of Phototrophy in the Chloroflexi Phylum Driven by Horizontal Gene Transfer.</title>
        <authorList>
            <person name="Ward L.M."/>
            <person name="Hemp J."/>
            <person name="Shih P.M."/>
            <person name="Mcglynn S.E."/>
            <person name="Fischer W."/>
        </authorList>
    </citation>
    <scope>NUCLEOTIDE SEQUENCE [LARGE SCALE GENOMIC DNA]</scope>
    <source>
        <strain evidence="5">JP3_13</strain>
    </source>
</reference>
<dbReference type="PROSITE" id="PS50198">
    <property type="entry name" value="PPIC_PPIASE_2"/>
    <property type="match status" value="1"/>
</dbReference>
<dbReference type="InterPro" id="IPR000297">
    <property type="entry name" value="PPIase_PpiC"/>
</dbReference>
<feature type="region of interest" description="Disordered" evidence="2">
    <location>
        <begin position="1"/>
        <end position="24"/>
    </location>
</feature>
<dbReference type="Gene3D" id="3.10.50.40">
    <property type="match status" value="1"/>
</dbReference>
<proteinExistence type="predicted"/>
<keyword evidence="3" id="KW-0812">Transmembrane</keyword>
<dbReference type="InterPro" id="IPR050245">
    <property type="entry name" value="PrsA_foldase"/>
</dbReference>
<keyword evidence="3" id="KW-0472">Membrane</keyword>
<feature type="domain" description="PpiC" evidence="4">
    <location>
        <begin position="279"/>
        <end position="374"/>
    </location>
</feature>
<dbReference type="PANTHER" id="PTHR47245:SF2">
    <property type="entry name" value="PEPTIDYL-PROLYL CIS-TRANS ISOMERASE HP_0175-RELATED"/>
    <property type="match status" value="1"/>
</dbReference>
<dbReference type="PANTHER" id="PTHR47245">
    <property type="entry name" value="PEPTIDYLPROLYL ISOMERASE"/>
    <property type="match status" value="1"/>
</dbReference>
<dbReference type="Pfam" id="PF13624">
    <property type="entry name" value="SurA_N_3"/>
    <property type="match status" value="1"/>
</dbReference>
<comment type="caution">
    <text evidence="5">The sequence shown here is derived from an EMBL/GenBank/DDBJ whole genome shotgun (WGS) entry which is preliminary data.</text>
</comment>
<evidence type="ECO:0000313" key="5">
    <source>
        <dbReference type="EMBL" id="PJF36799.1"/>
    </source>
</evidence>
<organism evidence="5 6">
    <name type="scientific">Candidatus Thermofonsia Clade 1 bacterium</name>
    <dbReference type="NCBI Taxonomy" id="2364210"/>
    <lineage>
        <taxon>Bacteria</taxon>
        <taxon>Bacillati</taxon>
        <taxon>Chloroflexota</taxon>
        <taxon>Candidatus Thermofontia</taxon>
        <taxon>Candidatus Thermofonsia Clade 1</taxon>
    </lineage>
</organism>
<sequence length="432" mass="47502">MSKGRSKQPAIPVPTKARRKHLPRSERARAIDRAVLIASVALGAAIIVILGIALFIEGVIVPTQAVASVGGENITVAEFQQRVRYERWRTGLELVPIAQSQFAREFLTNSQFGPYADMYRDLQIPTQMGRKVLDQMVDALVIQQYARENGLSPSPEEIEQQRFKFYGFDPNPSTATPTLTPTLTLTPFVSPTPTSTPTPTVEPTITLTPSPTPLPTGIPTATPDATERAKTFEEDQANFTDAARRRVGVDEAFLNRLFAQAALREKVLKAVVGEPPKEELQVKARHILLKTQAEAEEVLRALQNGESFAALAAALSQDPGSASRGGELDWAGRGVYVPQFEEAVFNAEIGAVIGPIDTSSNGPNYGFHIIQVEKREMRPLTDEQARQVQERAFSKWLSEQRTARNAQTFSLWIDVVPTSPTLAELGLPERIQ</sequence>
<dbReference type="Pfam" id="PF13616">
    <property type="entry name" value="Rotamase_3"/>
    <property type="match status" value="1"/>
</dbReference>
<dbReference type="AlphaFoldDB" id="A0A2M8PGW9"/>
<keyword evidence="1" id="KW-0413">Isomerase</keyword>
<protein>
    <recommendedName>
        <fullName evidence="4">PpiC domain-containing protein</fullName>
    </recommendedName>
</protein>
<evidence type="ECO:0000256" key="2">
    <source>
        <dbReference type="SAM" id="MobiDB-lite"/>
    </source>
</evidence>
<accession>A0A2M8PGW9</accession>
<dbReference type="GO" id="GO:0003755">
    <property type="term" value="F:peptidyl-prolyl cis-trans isomerase activity"/>
    <property type="evidence" value="ECO:0007669"/>
    <property type="project" value="UniProtKB-KW"/>
</dbReference>
<dbReference type="InterPro" id="IPR046357">
    <property type="entry name" value="PPIase_dom_sf"/>
</dbReference>
<feature type="transmembrane region" description="Helical" evidence="3">
    <location>
        <begin position="34"/>
        <end position="56"/>
    </location>
</feature>
<evidence type="ECO:0000259" key="4">
    <source>
        <dbReference type="PROSITE" id="PS50198"/>
    </source>
</evidence>
<evidence type="ECO:0000313" key="6">
    <source>
        <dbReference type="Proteomes" id="UP000229681"/>
    </source>
</evidence>
<dbReference type="EMBL" id="PGTM01000030">
    <property type="protein sequence ID" value="PJF36799.1"/>
    <property type="molecule type" value="Genomic_DNA"/>
</dbReference>
<dbReference type="InterPro" id="IPR027304">
    <property type="entry name" value="Trigger_fact/SurA_dom_sf"/>
</dbReference>